<gene>
    <name evidence="1" type="ORF">GGQ72_002855</name>
</gene>
<evidence type="ECO:0000313" key="2">
    <source>
        <dbReference type="Proteomes" id="UP000519897"/>
    </source>
</evidence>
<dbReference type="EMBL" id="JACIEC010000003">
    <property type="protein sequence ID" value="MBB4144298.1"/>
    <property type="molecule type" value="Genomic_DNA"/>
</dbReference>
<evidence type="ECO:0000313" key="1">
    <source>
        <dbReference type="EMBL" id="MBB4144298.1"/>
    </source>
</evidence>
<protein>
    <submittedName>
        <fullName evidence="1">Uncharacterized protein</fullName>
    </submittedName>
</protein>
<dbReference type="AlphaFoldDB" id="A0A7W6PR84"/>
<proteinExistence type="predicted"/>
<organism evidence="1 2">
    <name type="scientific">Rhizobium rhizoryzae</name>
    <dbReference type="NCBI Taxonomy" id="451876"/>
    <lineage>
        <taxon>Bacteria</taxon>
        <taxon>Pseudomonadati</taxon>
        <taxon>Pseudomonadota</taxon>
        <taxon>Alphaproteobacteria</taxon>
        <taxon>Hyphomicrobiales</taxon>
        <taxon>Rhizobiaceae</taxon>
        <taxon>Rhizobium/Agrobacterium group</taxon>
        <taxon>Rhizobium</taxon>
    </lineage>
</organism>
<dbReference type="RefSeq" id="WP_062556413.1">
    <property type="nucleotide sequence ID" value="NZ_CP049249.1"/>
</dbReference>
<keyword evidence="2" id="KW-1185">Reference proteome</keyword>
<dbReference type="Proteomes" id="UP000519897">
    <property type="component" value="Unassembled WGS sequence"/>
</dbReference>
<accession>A0A7W6PR84</accession>
<name>A0A7W6PR84_9HYPH</name>
<reference evidence="1 2" key="1">
    <citation type="submission" date="2020-08" db="EMBL/GenBank/DDBJ databases">
        <title>Genomic Encyclopedia of Type Strains, Phase IV (KMG-IV): sequencing the most valuable type-strain genomes for metagenomic binning, comparative biology and taxonomic classification.</title>
        <authorList>
            <person name="Goeker M."/>
        </authorList>
    </citation>
    <scope>NUCLEOTIDE SEQUENCE [LARGE SCALE GENOMIC DNA]</scope>
    <source>
        <strain evidence="1 2">DSM 29514</strain>
    </source>
</reference>
<sequence length="72" mass="7160">MAKLIILSVAGESQLYAADLEAGTVVPVTGQPTGELASLITLTQSGAVVTKGVKAAIALDSSSSIASSFHES</sequence>
<comment type="caution">
    <text evidence="1">The sequence shown here is derived from an EMBL/GenBank/DDBJ whole genome shotgun (WGS) entry which is preliminary data.</text>
</comment>